<dbReference type="AlphaFoldDB" id="A0A0E9QPW5"/>
<sequence length="47" mass="5528">MQLKCRFAAFIKGYFYTFRHLWHFHYIAPQISGYHNVGTNGFTGVSD</sequence>
<evidence type="ECO:0000313" key="1">
    <source>
        <dbReference type="EMBL" id="JAH18829.1"/>
    </source>
</evidence>
<reference evidence="1" key="2">
    <citation type="journal article" date="2015" name="Fish Shellfish Immunol.">
        <title>Early steps in the European eel (Anguilla anguilla)-Vibrio vulnificus interaction in the gills: Role of the RtxA13 toxin.</title>
        <authorList>
            <person name="Callol A."/>
            <person name="Pajuelo D."/>
            <person name="Ebbesson L."/>
            <person name="Teles M."/>
            <person name="MacKenzie S."/>
            <person name="Amaro C."/>
        </authorList>
    </citation>
    <scope>NUCLEOTIDE SEQUENCE</scope>
</reference>
<proteinExistence type="predicted"/>
<protein>
    <submittedName>
        <fullName evidence="1">Uncharacterized protein</fullName>
    </submittedName>
</protein>
<organism evidence="1">
    <name type="scientific">Anguilla anguilla</name>
    <name type="common">European freshwater eel</name>
    <name type="synonym">Muraena anguilla</name>
    <dbReference type="NCBI Taxonomy" id="7936"/>
    <lineage>
        <taxon>Eukaryota</taxon>
        <taxon>Metazoa</taxon>
        <taxon>Chordata</taxon>
        <taxon>Craniata</taxon>
        <taxon>Vertebrata</taxon>
        <taxon>Euteleostomi</taxon>
        <taxon>Actinopterygii</taxon>
        <taxon>Neopterygii</taxon>
        <taxon>Teleostei</taxon>
        <taxon>Anguilliformes</taxon>
        <taxon>Anguillidae</taxon>
        <taxon>Anguilla</taxon>
    </lineage>
</organism>
<dbReference type="EMBL" id="GBXM01089748">
    <property type="protein sequence ID" value="JAH18829.1"/>
    <property type="molecule type" value="Transcribed_RNA"/>
</dbReference>
<name>A0A0E9QPW5_ANGAN</name>
<accession>A0A0E9QPW5</accession>
<reference evidence="1" key="1">
    <citation type="submission" date="2014-11" db="EMBL/GenBank/DDBJ databases">
        <authorList>
            <person name="Amaro Gonzalez C."/>
        </authorList>
    </citation>
    <scope>NUCLEOTIDE SEQUENCE</scope>
</reference>